<accession>A0ABZ0D395</accession>
<dbReference type="EMBL" id="CP136337">
    <property type="protein sequence ID" value="WOB11271.1"/>
    <property type="molecule type" value="Genomic_DNA"/>
</dbReference>
<reference evidence="1 2" key="1">
    <citation type="submission" date="2023-10" db="EMBL/GenBank/DDBJ databases">
        <title>Bacteria for the degradation of biodegradable plastic PBAT(Polybutylene adipate terephthalate).</title>
        <authorList>
            <person name="Weon H.-Y."/>
            <person name="Yeon J."/>
        </authorList>
    </citation>
    <scope>NUCLEOTIDE SEQUENCE [LARGE SCALE GENOMIC DNA]</scope>
    <source>
        <strain evidence="1 2">SBD 7-3</strain>
        <plasmid evidence="1 2">unnamed1</plasmid>
    </source>
</reference>
<proteinExistence type="predicted"/>
<keyword evidence="2" id="KW-1185">Reference proteome</keyword>
<evidence type="ECO:0000313" key="2">
    <source>
        <dbReference type="Proteomes" id="UP001303946"/>
    </source>
</evidence>
<gene>
    <name evidence="1" type="ORF">RXV79_26940</name>
</gene>
<dbReference type="Pfam" id="PF25680">
    <property type="entry name" value="Mom"/>
    <property type="match status" value="1"/>
</dbReference>
<organism evidence="1 2">
    <name type="scientific">Piscinibacter gummiphilus</name>
    <dbReference type="NCBI Taxonomy" id="946333"/>
    <lineage>
        <taxon>Bacteria</taxon>
        <taxon>Pseudomonadati</taxon>
        <taxon>Pseudomonadota</taxon>
        <taxon>Betaproteobacteria</taxon>
        <taxon>Burkholderiales</taxon>
        <taxon>Sphaerotilaceae</taxon>
        <taxon>Piscinibacter</taxon>
    </lineage>
</organism>
<evidence type="ECO:0000313" key="1">
    <source>
        <dbReference type="EMBL" id="WOB11271.1"/>
    </source>
</evidence>
<geneLocation type="plasmid" evidence="1 2">
    <name>unnamed1</name>
</geneLocation>
<keyword evidence="1" id="KW-0614">Plasmid</keyword>
<dbReference type="Proteomes" id="UP001303946">
    <property type="component" value="Plasmid unnamed1"/>
</dbReference>
<protein>
    <submittedName>
        <fullName evidence="1">Uncharacterized protein</fullName>
    </submittedName>
</protein>
<dbReference type="InterPro" id="IPR057895">
    <property type="entry name" value="Mom"/>
</dbReference>
<name>A0ABZ0D395_9BURK</name>
<dbReference type="RefSeq" id="WP_316704486.1">
    <property type="nucleotide sequence ID" value="NZ_CP136337.1"/>
</dbReference>
<sequence>MSSKPEQLFLFEHCQRWRGRRASYRPAGEPFDPNRYEARPIEFSEAKAYVTKTHYSGSMPAARKQIGLFEKASPFLSEKLVGAIVLSVPIQEQAIPAWLDGLDPRLGIEIGRLVLDDEVPGNGESWFLGRTFRLMRKLLPEVRGVLSYADPVERRSATGEIIKPGHQGVVYRAFNGRYAGRASARTLILSRDGRTVSERALSKIRLEEQGAAYAIRQLENLGAPARRLGESGQSYVKRALEEGQFRRLRHPGNLAFTWRT</sequence>